<keyword evidence="2" id="KW-0808">Transferase</keyword>
<dbReference type="EMBL" id="JACCFH010000001">
    <property type="protein sequence ID" value="NYG31097.1"/>
    <property type="molecule type" value="Genomic_DNA"/>
</dbReference>
<keyword evidence="3" id="KW-1185">Reference proteome</keyword>
<dbReference type="Proteomes" id="UP000518288">
    <property type="component" value="Unassembled WGS sequence"/>
</dbReference>
<organism evidence="2 3">
    <name type="scientific">Sphaerotilus montanus</name>
    <dbReference type="NCBI Taxonomy" id="522889"/>
    <lineage>
        <taxon>Bacteria</taxon>
        <taxon>Pseudomonadati</taxon>
        <taxon>Pseudomonadota</taxon>
        <taxon>Betaproteobacteria</taxon>
        <taxon>Burkholderiales</taxon>
        <taxon>Sphaerotilaceae</taxon>
        <taxon>Sphaerotilus</taxon>
    </lineage>
</organism>
<dbReference type="InterPro" id="IPR036873">
    <property type="entry name" value="Rhodanese-like_dom_sf"/>
</dbReference>
<name>A0A7Y9QXL5_9BURK</name>
<dbReference type="PANTHER" id="PTHR43031">
    <property type="entry name" value="FAD-DEPENDENT OXIDOREDUCTASE"/>
    <property type="match status" value="1"/>
</dbReference>
<gene>
    <name evidence="2" type="ORF">BDD16_000083</name>
</gene>
<evidence type="ECO:0000313" key="3">
    <source>
        <dbReference type="Proteomes" id="UP000518288"/>
    </source>
</evidence>
<accession>A0A7Y9QXL5</accession>
<dbReference type="InterPro" id="IPR050229">
    <property type="entry name" value="GlpE_sulfurtransferase"/>
</dbReference>
<dbReference type="SUPFAM" id="SSF52821">
    <property type="entry name" value="Rhodanese/Cell cycle control phosphatase"/>
    <property type="match status" value="1"/>
</dbReference>
<comment type="caution">
    <text evidence="2">The sequence shown here is derived from an EMBL/GenBank/DDBJ whole genome shotgun (WGS) entry which is preliminary data.</text>
</comment>
<feature type="domain" description="Rhodanese" evidence="1">
    <location>
        <begin position="24"/>
        <end position="111"/>
    </location>
</feature>
<dbReference type="Gene3D" id="3.40.250.10">
    <property type="entry name" value="Rhodanese-like domain"/>
    <property type="match status" value="1"/>
</dbReference>
<evidence type="ECO:0000313" key="2">
    <source>
        <dbReference type="EMBL" id="NYG31097.1"/>
    </source>
</evidence>
<dbReference type="Pfam" id="PF00581">
    <property type="entry name" value="Rhodanese"/>
    <property type="match status" value="1"/>
</dbReference>
<proteinExistence type="predicted"/>
<dbReference type="AlphaFoldDB" id="A0A7Y9QXL5"/>
<dbReference type="PROSITE" id="PS50206">
    <property type="entry name" value="RHODANESE_3"/>
    <property type="match status" value="1"/>
</dbReference>
<dbReference type="RefSeq" id="WP_179632029.1">
    <property type="nucleotide sequence ID" value="NZ_JACCFH010000001.1"/>
</dbReference>
<dbReference type="SMART" id="SM00450">
    <property type="entry name" value="RHOD"/>
    <property type="match status" value="1"/>
</dbReference>
<dbReference type="GO" id="GO:0016740">
    <property type="term" value="F:transferase activity"/>
    <property type="evidence" value="ECO:0007669"/>
    <property type="project" value="UniProtKB-KW"/>
</dbReference>
<dbReference type="InterPro" id="IPR001763">
    <property type="entry name" value="Rhodanese-like_dom"/>
</dbReference>
<sequence>MQQLRVDAVAALVRTCAAQGLHPVLLDVREPWEIATARIVLDGAASVTIPMQQIPARLAEIDRDQPILALCHHGMRSQQVALFLEAQGYPSVYNITGGIDAWSRQVDPRVPVY</sequence>
<dbReference type="PANTHER" id="PTHR43031:SF17">
    <property type="entry name" value="SULFURTRANSFERASE YTWF-RELATED"/>
    <property type="match status" value="1"/>
</dbReference>
<protein>
    <submittedName>
        <fullName evidence="2">Rhodanese-related sulfurtransferase</fullName>
    </submittedName>
</protein>
<reference evidence="2 3" key="1">
    <citation type="submission" date="2020-07" db="EMBL/GenBank/DDBJ databases">
        <title>Genomic Encyclopedia of Archaeal and Bacterial Type Strains, Phase II (KMG-II): from individual species to whole genera.</title>
        <authorList>
            <person name="Goeker M."/>
        </authorList>
    </citation>
    <scope>NUCLEOTIDE SEQUENCE [LARGE SCALE GENOMIC DNA]</scope>
    <source>
        <strain evidence="2 3">DSM 21226</strain>
    </source>
</reference>
<evidence type="ECO:0000259" key="1">
    <source>
        <dbReference type="PROSITE" id="PS50206"/>
    </source>
</evidence>